<evidence type="ECO:0000313" key="1">
    <source>
        <dbReference type="EMBL" id="CAA9581411.1"/>
    </source>
</evidence>
<dbReference type="AlphaFoldDB" id="A0A6J4VL13"/>
<name>A0A6J4VL13_9CYAN</name>
<gene>
    <name evidence="1" type="ORF">AVDCRST_MAG81-3696</name>
</gene>
<protein>
    <submittedName>
        <fullName evidence="1">Uncharacterized protein</fullName>
    </submittedName>
</protein>
<proteinExistence type="predicted"/>
<dbReference type="EMBL" id="CADCWO010000165">
    <property type="protein sequence ID" value="CAA9581411.1"/>
    <property type="molecule type" value="Genomic_DNA"/>
</dbReference>
<accession>A0A6J4VL13</accession>
<reference evidence="1" key="1">
    <citation type="submission" date="2020-02" db="EMBL/GenBank/DDBJ databases">
        <authorList>
            <person name="Meier V. D."/>
        </authorList>
    </citation>
    <scope>NUCLEOTIDE SEQUENCE</scope>
    <source>
        <strain evidence="1">AVDCRST_MAG81</strain>
    </source>
</reference>
<sequence length="38" mass="4296">MSLNKVPEQVEMMGDFLDQLISCERSNGIAIIFYQTSS</sequence>
<organism evidence="1">
    <name type="scientific">uncultured Synechococcales cyanobacterium</name>
    <dbReference type="NCBI Taxonomy" id="1936017"/>
    <lineage>
        <taxon>Bacteria</taxon>
        <taxon>Bacillati</taxon>
        <taxon>Cyanobacteriota</taxon>
        <taxon>Cyanophyceae</taxon>
        <taxon>Synechococcales</taxon>
        <taxon>environmental samples</taxon>
    </lineage>
</organism>